<comment type="caution">
    <text evidence="6">The sequence shown here is derived from an EMBL/GenBank/DDBJ whole genome shotgun (WGS) entry which is preliminary data.</text>
</comment>
<dbReference type="PROSITE" id="PS01081">
    <property type="entry name" value="HTH_TETR_1"/>
    <property type="match status" value="1"/>
</dbReference>
<name>A0A855XSK2_9BACL</name>
<evidence type="ECO:0000313" key="6">
    <source>
        <dbReference type="EMBL" id="PWW34693.1"/>
    </source>
</evidence>
<evidence type="ECO:0000256" key="2">
    <source>
        <dbReference type="ARBA" id="ARBA00023125"/>
    </source>
</evidence>
<accession>A0A855XSK2</accession>
<sequence length="191" mass="21224">MPYPKGHKIKVRGKIIESAARAFRTNGIQDVSVPFIMKGAGLTHGGFYSHFDNKEQLVAEACEYAISDTIALLQKVADQEEQNPKINTVIDYYLSPYHRDKTEMSCIFPALSGEISRSSEEVRQVFTHELERMVAFISNLADMDVSKGRALFSTMVGSLVLARSVSDPELSDSFLAAGRLQAKEMLRSMQG</sequence>
<dbReference type="RefSeq" id="WP_110001716.1">
    <property type="nucleotide sequence ID" value="NZ_QGTZ01000014.1"/>
</dbReference>
<dbReference type="EMBL" id="QGTZ01000014">
    <property type="protein sequence ID" value="PWW34693.1"/>
    <property type="molecule type" value="Genomic_DNA"/>
</dbReference>
<proteinExistence type="predicted"/>
<feature type="DNA-binding region" description="H-T-H motif" evidence="4">
    <location>
        <begin position="32"/>
        <end position="51"/>
    </location>
</feature>
<keyword evidence="1" id="KW-0805">Transcription regulation</keyword>
<keyword evidence="2 4" id="KW-0238">DNA-binding</keyword>
<evidence type="ECO:0000256" key="1">
    <source>
        <dbReference type="ARBA" id="ARBA00023015"/>
    </source>
</evidence>
<gene>
    <name evidence="6" type="ORF">DET56_11470</name>
</gene>
<feature type="domain" description="HTH tetR-type" evidence="5">
    <location>
        <begin position="9"/>
        <end position="69"/>
    </location>
</feature>
<dbReference type="InterPro" id="IPR023772">
    <property type="entry name" value="DNA-bd_HTH_TetR-type_CS"/>
</dbReference>
<dbReference type="GO" id="GO:0003677">
    <property type="term" value="F:DNA binding"/>
    <property type="evidence" value="ECO:0007669"/>
    <property type="project" value="UniProtKB-UniRule"/>
</dbReference>
<organism evidence="6 7">
    <name type="scientific">Paenibacillus pabuli</name>
    <dbReference type="NCBI Taxonomy" id="1472"/>
    <lineage>
        <taxon>Bacteria</taxon>
        <taxon>Bacillati</taxon>
        <taxon>Bacillota</taxon>
        <taxon>Bacilli</taxon>
        <taxon>Bacillales</taxon>
        <taxon>Paenibacillaceae</taxon>
        <taxon>Paenibacillus</taxon>
    </lineage>
</organism>
<evidence type="ECO:0000313" key="7">
    <source>
        <dbReference type="Proteomes" id="UP000247078"/>
    </source>
</evidence>
<protein>
    <submittedName>
        <fullName evidence="6">TetR family transcriptional regulator</fullName>
    </submittedName>
</protein>
<dbReference type="AlphaFoldDB" id="A0A855XSK2"/>
<dbReference type="InterPro" id="IPR001647">
    <property type="entry name" value="HTH_TetR"/>
</dbReference>
<evidence type="ECO:0000256" key="4">
    <source>
        <dbReference type="PROSITE-ProRule" id="PRU00335"/>
    </source>
</evidence>
<reference evidence="6 7" key="1">
    <citation type="submission" date="2018-05" db="EMBL/GenBank/DDBJ databases">
        <title>Freshwater and sediment microbial communities from various areas in North America, analyzing microbe dynamics in response to fracking.</title>
        <authorList>
            <person name="Lamendella R."/>
        </authorList>
    </citation>
    <scope>NUCLEOTIDE SEQUENCE [LARGE SCALE GENOMIC DNA]</scope>
    <source>
        <strain evidence="6 7">DB-3</strain>
    </source>
</reference>
<dbReference type="InterPro" id="IPR009057">
    <property type="entry name" value="Homeodomain-like_sf"/>
</dbReference>
<dbReference type="Gene3D" id="1.10.357.10">
    <property type="entry name" value="Tetracycline Repressor, domain 2"/>
    <property type="match status" value="1"/>
</dbReference>
<evidence type="ECO:0000256" key="3">
    <source>
        <dbReference type="ARBA" id="ARBA00023163"/>
    </source>
</evidence>
<dbReference type="SUPFAM" id="SSF46689">
    <property type="entry name" value="Homeodomain-like"/>
    <property type="match status" value="1"/>
</dbReference>
<dbReference type="Proteomes" id="UP000247078">
    <property type="component" value="Unassembled WGS sequence"/>
</dbReference>
<dbReference type="SUPFAM" id="SSF48498">
    <property type="entry name" value="Tetracyclin repressor-like, C-terminal domain"/>
    <property type="match status" value="1"/>
</dbReference>
<keyword evidence="3" id="KW-0804">Transcription</keyword>
<dbReference type="Pfam" id="PF00440">
    <property type="entry name" value="TetR_N"/>
    <property type="match status" value="1"/>
</dbReference>
<dbReference type="PROSITE" id="PS50977">
    <property type="entry name" value="HTH_TETR_2"/>
    <property type="match status" value="1"/>
</dbReference>
<dbReference type="PRINTS" id="PR00455">
    <property type="entry name" value="HTHTETR"/>
</dbReference>
<evidence type="ECO:0000259" key="5">
    <source>
        <dbReference type="PROSITE" id="PS50977"/>
    </source>
</evidence>
<dbReference type="Gene3D" id="1.10.10.60">
    <property type="entry name" value="Homeodomain-like"/>
    <property type="match status" value="1"/>
</dbReference>
<dbReference type="PANTHER" id="PTHR47506">
    <property type="entry name" value="TRANSCRIPTIONAL REGULATORY PROTEIN"/>
    <property type="match status" value="1"/>
</dbReference>
<dbReference type="InterPro" id="IPR036271">
    <property type="entry name" value="Tet_transcr_reg_TetR-rel_C_sf"/>
</dbReference>
<dbReference type="PANTHER" id="PTHR47506:SF7">
    <property type="entry name" value="TRANSCRIPTIONAL REGULATORY PROTEIN"/>
    <property type="match status" value="1"/>
</dbReference>